<evidence type="ECO:0000256" key="6">
    <source>
        <dbReference type="ARBA" id="ARBA00023062"/>
    </source>
</evidence>
<evidence type="ECO:0000256" key="5">
    <source>
        <dbReference type="ARBA" id="ARBA00023027"/>
    </source>
</evidence>
<dbReference type="EC" id="1.2.1.88" evidence="3"/>
<dbReference type="InterPro" id="IPR016160">
    <property type="entry name" value="Ald_DH_CS_CYS"/>
</dbReference>
<dbReference type="PANTHER" id="PTHR42862:SF1">
    <property type="entry name" value="DELTA-1-PYRROLINE-5-CARBOXYLATE DEHYDROGENASE 2, ISOFORM A-RELATED"/>
    <property type="match status" value="1"/>
</dbReference>
<dbReference type="InterPro" id="IPR015590">
    <property type="entry name" value="Aldehyde_DH_dom"/>
</dbReference>
<dbReference type="InterPro" id="IPR005931">
    <property type="entry name" value="P5CDH/ALDH4A1"/>
</dbReference>
<dbReference type="Gene3D" id="3.40.605.10">
    <property type="entry name" value="Aldehyde Dehydrogenase, Chain A, domain 1"/>
    <property type="match status" value="1"/>
</dbReference>
<dbReference type="FunFam" id="3.40.309.10:FF:000005">
    <property type="entry name" value="1-pyrroline-5-carboxylate dehydrogenase 1"/>
    <property type="match status" value="1"/>
</dbReference>
<dbReference type="GO" id="GO:0009898">
    <property type="term" value="C:cytoplasmic side of plasma membrane"/>
    <property type="evidence" value="ECO:0007669"/>
    <property type="project" value="TreeGrafter"/>
</dbReference>
<dbReference type="SUPFAM" id="SSF53720">
    <property type="entry name" value="ALDH-like"/>
    <property type="match status" value="1"/>
</dbReference>
<dbReference type="GO" id="GO:0004657">
    <property type="term" value="F:proline dehydrogenase activity"/>
    <property type="evidence" value="ECO:0007669"/>
    <property type="project" value="UniProtKB-ARBA"/>
</dbReference>
<proteinExistence type="inferred from homology"/>
<dbReference type="InterPro" id="IPR016161">
    <property type="entry name" value="Ald_DH/histidinol_DH"/>
</dbReference>
<gene>
    <name evidence="10" type="primary">pruA</name>
    <name evidence="10" type="ORF">P0M35_07465</name>
</gene>
<evidence type="ECO:0000259" key="9">
    <source>
        <dbReference type="Pfam" id="PF00171"/>
    </source>
</evidence>
<dbReference type="PROSITE" id="PS00070">
    <property type="entry name" value="ALDEHYDE_DEHYDR_CYS"/>
    <property type="match status" value="1"/>
</dbReference>
<dbReference type="Gene3D" id="3.40.309.10">
    <property type="entry name" value="Aldehyde Dehydrogenase, Chain A, domain 2"/>
    <property type="match status" value="1"/>
</dbReference>
<dbReference type="Pfam" id="PF00171">
    <property type="entry name" value="Aldedh"/>
    <property type="match status" value="1"/>
</dbReference>
<keyword evidence="6" id="KW-0642">Proline metabolism</keyword>
<dbReference type="InterPro" id="IPR050485">
    <property type="entry name" value="Proline_metab_enzyme"/>
</dbReference>
<dbReference type="AlphaFoldDB" id="A0AAE3P074"/>
<evidence type="ECO:0000256" key="4">
    <source>
        <dbReference type="ARBA" id="ARBA00023002"/>
    </source>
</evidence>
<dbReference type="GO" id="GO:0003842">
    <property type="term" value="F:L-glutamate gamma-semialdehyde dehydrogenase activity"/>
    <property type="evidence" value="ECO:0007669"/>
    <property type="project" value="UniProtKB-EC"/>
</dbReference>
<sequence length="545" mass="60819">MSNAIFHHPMPTNEPIRTYEPGSPERAALKAKLQEMENEYIDIPLIIGGKEIRTGDTEEISMPHDHKHKLGKYHKAGKKEVQMAIDSALEAWKTWSNMDWQDRAAIFMRAAEMIYQTDWRYTILASTMLGQSKNAYQAEIDAACETADFLRFNVHNAYKLYQEQPPHSPNGMWNRMEYRALEGFVFAVAPFNFTTFNANLPGAPAIMGNVALLKPAGTSVLSAYYIIKLFEAAGLPAGVINFIPGSGQKIGDVVFNDPNFAGLHFTGSTQVFQSMWKIIGNNITKYKSYPRIVGETGGKDFVFAHSSANVRGLATALIQGSFEYQGQKCSAASRAYIPKSIWPELKEILVNDLKNLKTGPVTDFTNFVNAVIDKAAFDTIVSYIEFANKSDEAKIIAGGKYNDKVGYYINPTVIETTNPKFKTMQEEIFGPVLTVYVYDDNKYEETLKLCDETSPYALTGSIFAEDRLAIVTADKILKHSAGNFYINDKPTGAVVGQQPFGGARASGTNDKAGSFLNIVRWVSPRTIKETFIPRKDFRYPFMSEK</sequence>
<evidence type="ECO:0000256" key="3">
    <source>
        <dbReference type="ARBA" id="ARBA00012884"/>
    </source>
</evidence>
<dbReference type="Proteomes" id="UP001221302">
    <property type="component" value="Unassembled WGS sequence"/>
</dbReference>
<dbReference type="EMBL" id="JARGDL010000008">
    <property type="protein sequence ID" value="MDF1611984.1"/>
    <property type="molecule type" value="Genomic_DNA"/>
</dbReference>
<feature type="domain" description="Aldehyde dehydrogenase" evidence="9">
    <location>
        <begin position="59"/>
        <end position="513"/>
    </location>
</feature>
<evidence type="ECO:0000256" key="1">
    <source>
        <dbReference type="ARBA" id="ARBA00004786"/>
    </source>
</evidence>
<name>A0AAE3P074_9BACT</name>
<keyword evidence="4 10" id="KW-0560">Oxidoreductase</keyword>
<protein>
    <recommendedName>
        <fullName evidence="7">L-glutamate gamma-semialdehyde dehydrogenase</fullName>
        <ecNumber evidence="3">1.2.1.88</ecNumber>
    </recommendedName>
    <alternativeName>
        <fullName evidence="7">L-glutamate gamma-semialdehyde dehydrogenase</fullName>
    </alternativeName>
</protein>
<keyword evidence="5" id="KW-0520">NAD</keyword>
<evidence type="ECO:0000313" key="10">
    <source>
        <dbReference type="EMBL" id="MDF1611984.1"/>
    </source>
</evidence>
<dbReference type="CDD" id="cd07123">
    <property type="entry name" value="ALDH_F4-17_P5CDH"/>
    <property type="match status" value="1"/>
</dbReference>
<dbReference type="RefSeq" id="WP_321535752.1">
    <property type="nucleotide sequence ID" value="NZ_JARGDL010000008.1"/>
</dbReference>
<evidence type="ECO:0000313" key="11">
    <source>
        <dbReference type="Proteomes" id="UP001221302"/>
    </source>
</evidence>
<evidence type="ECO:0000256" key="8">
    <source>
        <dbReference type="ARBA" id="ARBA00048142"/>
    </source>
</evidence>
<dbReference type="NCBIfam" id="TIGR01236">
    <property type="entry name" value="D1pyr5carbox1"/>
    <property type="match status" value="1"/>
</dbReference>
<comment type="pathway">
    <text evidence="1">Amino-acid degradation; L-proline degradation into L-glutamate; L-glutamate from L-proline: step 2/2.</text>
</comment>
<accession>A0AAE3P074</accession>
<dbReference type="PANTHER" id="PTHR42862">
    <property type="entry name" value="DELTA-1-PYRROLINE-5-CARBOXYLATE DEHYDROGENASE 1, ISOFORM A-RELATED"/>
    <property type="match status" value="1"/>
</dbReference>
<dbReference type="GO" id="GO:0010133">
    <property type="term" value="P:L-proline catabolic process to L-glutamate"/>
    <property type="evidence" value="ECO:0007669"/>
    <property type="project" value="InterPro"/>
</dbReference>
<evidence type="ECO:0000256" key="7">
    <source>
        <dbReference type="ARBA" id="ARBA00032259"/>
    </source>
</evidence>
<organism evidence="10 11">
    <name type="scientific">Stygiobacter electus</name>
    <dbReference type="NCBI Taxonomy" id="3032292"/>
    <lineage>
        <taxon>Bacteria</taxon>
        <taxon>Pseudomonadati</taxon>
        <taxon>Ignavibacteriota</taxon>
        <taxon>Ignavibacteria</taxon>
        <taxon>Ignavibacteriales</taxon>
        <taxon>Melioribacteraceae</taxon>
        <taxon>Stygiobacter</taxon>
    </lineage>
</organism>
<keyword evidence="11" id="KW-1185">Reference proteome</keyword>
<dbReference type="FunFam" id="3.40.605.10:FF:000006">
    <property type="entry name" value="1-pyrroline-5-carboxylate dehydrogenase"/>
    <property type="match status" value="1"/>
</dbReference>
<reference evidence="10" key="1">
    <citation type="submission" date="2023-03" db="EMBL/GenBank/DDBJ databases">
        <title>Stygiobacter electus gen. nov., sp. nov., facultatively anaerobic thermotolerant bacterium of the class Ignavibacteria from a well of Yessentuki mineral water deposit.</title>
        <authorList>
            <person name="Podosokorskaya O.A."/>
            <person name="Elcheninov A.G."/>
            <person name="Petrova N.F."/>
            <person name="Zavarzina D.G."/>
            <person name="Kublanov I.V."/>
            <person name="Merkel A.Y."/>
        </authorList>
    </citation>
    <scope>NUCLEOTIDE SEQUENCE</scope>
    <source>
        <strain evidence="10">09-Me</strain>
    </source>
</reference>
<evidence type="ECO:0000256" key="2">
    <source>
        <dbReference type="ARBA" id="ARBA00009986"/>
    </source>
</evidence>
<comment type="caution">
    <text evidence="10">The sequence shown here is derived from an EMBL/GenBank/DDBJ whole genome shotgun (WGS) entry which is preliminary data.</text>
</comment>
<comment type="catalytic activity">
    <reaction evidence="8">
        <text>L-glutamate 5-semialdehyde + NAD(+) + H2O = L-glutamate + NADH + 2 H(+)</text>
        <dbReference type="Rhea" id="RHEA:30235"/>
        <dbReference type="ChEBI" id="CHEBI:15377"/>
        <dbReference type="ChEBI" id="CHEBI:15378"/>
        <dbReference type="ChEBI" id="CHEBI:29985"/>
        <dbReference type="ChEBI" id="CHEBI:57540"/>
        <dbReference type="ChEBI" id="CHEBI:57945"/>
        <dbReference type="ChEBI" id="CHEBI:58066"/>
        <dbReference type="EC" id="1.2.1.88"/>
    </reaction>
</comment>
<dbReference type="InterPro" id="IPR016163">
    <property type="entry name" value="Ald_DH_C"/>
</dbReference>
<comment type="similarity">
    <text evidence="2">Belongs to the aldehyde dehydrogenase family.</text>
</comment>
<dbReference type="InterPro" id="IPR016162">
    <property type="entry name" value="Ald_DH_N"/>
</dbReference>